<dbReference type="EMBL" id="KL197709">
    <property type="protein sequence ID" value="KDQ64335.1"/>
    <property type="molecule type" value="Genomic_DNA"/>
</dbReference>
<dbReference type="GO" id="GO:0036503">
    <property type="term" value="P:ERAD pathway"/>
    <property type="evidence" value="ECO:0007669"/>
    <property type="project" value="TreeGrafter"/>
</dbReference>
<evidence type="ECO:0000313" key="6">
    <source>
        <dbReference type="Proteomes" id="UP000027265"/>
    </source>
</evidence>
<feature type="chain" id="PRO_5001647491" description="Long chronological lifespan protein 2" evidence="4">
    <location>
        <begin position="22"/>
        <end position="117"/>
    </location>
</feature>
<feature type="signal peptide" evidence="4">
    <location>
        <begin position="1"/>
        <end position="21"/>
    </location>
</feature>
<evidence type="ECO:0000256" key="3">
    <source>
        <dbReference type="ARBA" id="ARBA00022729"/>
    </source>
</evidence>
<evidence type="ECO:0000256" key="2">
    <source>
        <dbReference type="ARBA" id="ARBA00018534"/>
    </source>
</evidence>
<dbReference type="AlphaFoldDB" id="A0A067QDV0"/>
<evidence type="ECO:0000256" key="1">
    <source>
        <dbReference type="ARBA" id="ARBA00010545"/>
    </source>
</evidence>
<name>A0A067QDV0_9AGAM</name>
<dbReference type="PANTHER" id="PTHR38425:SF1">
    <property type="entry name" value="LONG CHRONOLOGICAL LIFESPAN PROTEIN 2"/>
    <property type="match status" value="1"/>
</dbReference>
<evidence type="ECO:0000256" key="4">
    <source>
        <dbReference type="SAM" id="SignalP"/>
    </source>
</evidence>
<gene>
    <name evidence="5" type="ORF">JAAARDRAFT_187678</name>
</gene>
<reference evidence="6" key="1">
    <citation type="journal article" date="2014" name="Proc. Natl. Acad. Sci. U.S.A.">
        <title>Extensive sampling of basidiomycete genomes demonstrates inadequacy of the white-rot/brown-rot paradigm for wood decay fungi.</title>
        <authorList>
            <person name="Riley R."/>
            <person name="Salamov A.A."/>
            <person name="Brown D.W."/>
            <person name="Nagy L.G."/>
            <person name="Floudas D."/>
            <person name="Held B.W."/>
            <person name="Levasseur A."/>
            <person name="Lombard V."/>
            <person name="Morin E."/>
            <person name="Otillar R."/>
            <person name="Lindquist E.A."/>
            <person name="Sun H."/>
            <person name="LaButti K.M."/>
            <person name="Schmutz J."/>
            <person name="Jabbour D."/>
            <person name="Luo H."/>
            <person name="Baker S.E."/>
            <person name="Pisabarro A.G."/>
            <person name="Walton J.D."/>
            <person name="Blanchette R.A."/>
            <person name="Henrissat B."/>
            <person name="Martin F."/>
            <person name="Cullen D."/>
            <person name="Hibbett D.S."/>
            <person name="Grigoriev I.V."/>
        </authorList>
    </citation>
    <scope>NUCLEOTIDE SEQUENCE [LARGE SCALE GENOMIC DNA]</scope>
    <source>
        <strain evidence="6">MUCL 33604</strain>
    </source>
</reference>
<dbReference type="OrthoDB" id="2234316at2759"/>
<dbReference type="HOGENOM" id="CLU_142363_2_1_1"/>
<accession>A0A067QDV0</accession>
<evidence type="ECO:0000313" key="5">
    <source>
        <dbReference type="EMBL" id="KDQ64335.1"/>
    </source>
</evidence>
<keyword evidence="6" id="KW-1185">Reference proteome</keyword>
<proteinExistence type="inferred from homology"/>
<keyword evidence="3 4" id="KW-0732">Signal</keyword>
<dbReference type="Proteomes" id="UP000027265">
    <property type="component" value="Unassembled WGS sequence"/>
</dbReference>
<protein>
    <recommendedName>
        <fullName evidence="2">Long chronological lifespan protein 2</fullName>
    </recommendedName>
</protein>
<dbReference type="STRING" id="933084.A0A067QDV0"/>
<dbReference type="PANTHER" id="PTHR38425">
    <property type="entry name" value="LONG CHRONOLOGICAL LIFESPAN PROTEIN 2"/>
    <property type="match status" value="1"/>
</dbReference>
<organism evidence="5 6">
    <name type="scientific">Jaapia argillacea MUCL 33604</name>
    <dbReference type="NCBI Taxonomy" id="933084"/>
    <lineage>
        <taxon>Eukaryota</taxon>
        <taxon>Fungi</taxon>
        <taxon>Dikarya</taxon>
        <taxon>Basidiomycota</taxon>
        <taxon>Agaricomycotina</taxon>
        <taxon>Agaricomycetes</taxon>
        <taxon>Agaricomycetidae</taxon>
        <taxon>Jaapiales</taxon>
        <taxon>Jaapiaceae</taxon>
        <taxon>Jaapia</taxon>
    </lineage>
</organism>
<dbReference type="InterPro" id="IPR034543">
    <property type="entry name" value="LCL2"/>
</dbReference>
<comment type="similarity">
    <text evidence="1">Belongs to the LCL2 family.</text>
</comment>
<dbReference type="InParanoid" id="A0A067QDV0"/>
<sequence>MLSRHLLLLLTLLAVSLLASAQFQFFEQMFGHGQQQQQQQRPSGASQWAAHADAVPCSQYLCPTSLLCVPNPTECPCPSVEDVKCLVPDAQVKGGATVLCVRGINGCADVEKLARKK</sequence>